<protein>
    <submittedName>
        <fullName evidence="2">Uncharacterized protein</fullName>
    </submittedName>
</protein>
<dbReference type="AlphaFoldDB" id="A0A9D4KQ47"/>
<reference evidence="2" key="2">
    <citation type="submission" date="2020-11" db="EMBL/GenBank/DDBJ databases">
        <authorList>
            <person name="McCartney M.A."/>
            <person name="Auch B."/>
            <person name="Kono T."/>
            <person name="Mallez S."/>
            <person name="Becker A."/>
            <person name="Gohl D.M."/>
            <person name="Silverstein K.A.T."/>
            <person name="Koren S."/>
            <person name="Bechman K.B."/>
            <person name="Herman A."/>
            <person name="Abrahante J.E."/>
            <person name="Garbe J."/>
        </authorList>
    </citation>
    <scope>NUCLEOTIDE SEQUENCE</scope>
    <source>
        <strain evidence="2">Duluth1</strain>
        <tissue evidence="2">Whole animal</tissue>
    </source>
</reference>
<proteinExistence type="predicted"/>
<evidence type="ECO:0000313" key="2">
    <source>
        <dbReference type="EMBL" id="KAH3843297.1"/>
    </source>
</evidence>
<reference evidence="2" key="1">
    <citation type="journal article" date="2019" name="bioRxiv">
        <title>The Genome of the Zebra Mussel, Dreissena polymorpha: A Resource for Invasive Species Research.</title>
        <authorList>
            <person name="McCartney M.A."/>
            <person name="Auch B."/>
            <person name="Kono T."/>
            <person name="Mallez S."/>
            <person name="Zhang Y."/>
            <person name="Obille A."/>
            <person name="Becker A."/>
            <person name="Abrahante J.E."/>
            <person name="Garbe J."/>
            <person name="Badalamenti J.P."/>
            <person name="Herman A."/>
            <person name="Mangelson H."/>
            <person name="Liachko I."/>
            <person name="Sullivan S."/>
            <person name="Sone E.D."/>
            <person name="Koren S."/>
            <person name="Silverstein K.A.T."/>
            <person name="Beckman K.B."/>
            <person name="Gohl D.M."/>
        </authorList>
    </citation>
    <scope>NUCLEOTIDE SEQUENCE</scope>
    <source>
        <strain evidence="2">Duluth1</strain>
        <tissue evidence="2">Whole animal</tissue>
    </source>
</reference>
<keyword evidence="3" id="KW-1185">Reference proteome</keyword>
<gene>
    <name evidence="2" type="ORF">DPMN_116811</name>
</gene>
<evidence type="ECO:0000256" key="1">
    <source>
        <dbReference type="SAM" id="Coils"/>
    </source>
</evidence>
<dbReference type="EMBL" id="JAIWYP010000004">
    <property type="protein sequence ID" value="KAH3843297.1"/>
    <property type="molecule type" value="Genomic_DNA"/>
</dbReference>
<sequence>MAVTVDELFTKDLNDLMKVTEDLLDTKDPDKKAFVTERIRDMQAFLQEKQLEAEKQLQKEIDEDEKEIKSVQDRIVKLRDGGVEDPVGDTLDHLKLWKDLKDNEWKNVYWFFIRETREPVQLVHEKLLTILNKAYEAAGEHMRDSRAQIFYQVIQPGAAFERTRDRQEALKAFENREEELNDLSALCQFKAMPFCIDSIKKNIKDAILKKDKIICTVPNASDEFQKAIDNYFIKCIEFSWTAAFKDVSPILLVTDPNKECPKKLLNSFEGLDKLNKLCTVEWPALVQGDSIICPWVLRERNQLRPTAPPYTKEELLNVGAHRTAHGRTVESQSRAEMTSPIFTRKPLLKPPKTEKAIKSIEKTTKQHKIDASTAYNVPSKKQPKIHGNMRNNQNVNF</sequence>
<comment type="caution">
    <text evidence="2">The sequence shown here is derived from an EMBL/GenBank/DDBJ whole genome shotgun (WGS) entry which is preliminary data.</text>
</comment>
<keyword evidence="1" id="KW-0175">Coiled coil</keyword>
<feature type="coiled-coil region" evidence="1">
    <location>
        <begin position="47"/>
        <end position="81"/>
    </location>
</feature>
<dbReference type="Proteomes" id="UP000828390">
    <property type="component" value="Unassembled WGS sequence"/>
</dbReference>
<organism evidence="2 3">
    <name type="scientific">Dreissena polymorpha</name>
    <name type="common">Zebra mussel</name>
    <name type="synonym">Mytilus polymorpha</name>
    <dbReference type="NCBI Taxonomy" id="45954"/>
    <lineage>
        <taxon>Eukaryota</taxon>
        <taxon>Metazoa</taxon>
        <taxon>Spiralia</taxon>
        <taxon>Lophotrochozoa</taxon>
        <taxon>Mollusca</taxon>
        <taxon>Bivalvia</taxon>
        <taxon>Autobranchia</taxon>
        <taxon>Heteroconchia</taxon>
        <taxon>Euheterodonta</taxon>
        <taxon>Imparidentia</taxon>
        <taxon>Neoheterodontei</taxon>
        <taxon>Myida</taxon>
        <taxon>Dreissenoidea</taxon>
        <taxon>Dreissenidae</taxon>
        <taxon>Dreissena</taxon>
    </lineage>
</organism>
<evidence type="ECO:0000313" key="3">
    <source>
        <dbReference type="Proteomes" id="UP000828390"/>
    </source>
</evidence>
<name>A0A9D4KQ47_DREPO</name>
<accession>A0A9D4KQ47</accession>